<dbReference type="GO" id="GO:0016887">
    <property type="term" value="F:ATP hydrolysis activity"/>
    <property type="evidence" value="ECO:0007669"/>
    <property type="project" value="InterPro"/>
</dbReference>
<dbReference type="EMBL" id="JADNYJ010000030">
    <property type="protein sequence ID" value="KAF8903459.1"/>
    <property type="molecule type" value="Genomic_DNA"/>
</dbReference>
<feature type="domain" description="ABC transporter" evidence="3">
    <location>
        <begin position="70"/>
        <end position="347"/>
    </location>
</feature>
<comment type="caution">
    <text evidence="4">The sequence shown here is derived from an EMBL/GenBank/DDBJ whole genome shotgun (WGS) entry which is preliminary data.</text>
</comment>
<keyword evidence="4" id="KW-0378">Hydrolase</keyword>
<proteinExistence type="predicted"/>
<evidence type="ECO:0000259" key="3">
    <source>
        <dbReference type="PROSITE" id="PS50893"/>
    </source>
</evidence>
<dbReference type="PANTHER" id="PTHR43394:SF1">
    <property type="entry name" value="ATP-BINDING CASSETTE SUB-FAMILY B MEMBER 10, MITOCHONDRIAL"/>
    <property type="match status" value="1"/>
</dbReference>
<gene>
    <name evidence="4" type="ORF">CPB84DRAFT_1677973</name>
</gene>
<dbReference type="InterPro" id="IPR003593">
    <property type="entry name" value="AAA+_ATPase"/>
</dbReference>
<keyword evidence="1" id="KW-0547">Nucleotide-binding</keyword>
<protein>
    <submittedName>
        <fullName evidence="4">P-loop containing nucleoside triphosphate hydrolase protein</fullName>
    </submittedName>
</protein>
<accession>A0A9P5TPW3</accession>
<dbReference type="Pfam" id="PF00005">
    <property type="entry name" value="ABC_tran"/>
    <property type="match status" value="1"/>
</dbReference>
<dbReference type="InterPro" id="IPR003439">
    <property type="entry name" value="ABC_transporter-like_ATP-bd"/>
</dbReference>
<dbReference type="GO" id="GO:0015421">
    <property type="term" value="F:ABC-type oligopeptide transporter activity"/>
    <property type="evidence" value="ECO:0007669"/>
    <property type="project" value="TreeGrafter"/>
</dbReference>
<evidence type="ECO:0000256" key="2">
    <source>
        <dbReference type="ARBA" id="ARBA00022840"/>
    </source>
</evidence>
<evidence type="ECO:0000313" key="4">
    <source>
        <dbReference type="EMBL" id="KAF8903459.1"/>
    </source>
</evidence>
<evidence type="ECO:0000313" key="5">
    <source>
        <dbReference type="Proteomes" id="UP000724874"/>
    </source>
</evidence>
<dbReference type="PROSITE" id="PS50893">
    <property type="entry name" value="ABC_TRANSPORTER_2"/>
    <property type="match status" value="1"/>
</dbReference>
<feature type="non-terminal residue" evidence="4">
    <location>
        <position position="1"/>
    </location>
</feature>
<dbReference type="Proteomes" id="UP000724874">
    <property type="component" value="Unassembled WGS sequence"/>
</dbReference>
<evidence type="ECO:0000256" key="1">
    <source>
        <dbReference type="ARBA" id="ARBA00022741"/>
    </source>
</evidence>
<dbReference type="InterPro" id="IPR027417">
    <property type="entry name" value="P-loop_NTPase"/>
</dbReference>
<dbReference type="PANTHER" id="PTHR43394">
    <property type="entry name" value="ATP-DEPENDENT PERMEASE MDL1, MITOCHONDRIAL"/>
    <property type="match status" value="1"/>
</dbReference>
<dbReference type="OrthoDB" id="6500128at2759"/>
<reference evidence="4" key="1">
    <citation type="submission" date="2020-11" db="EMBL/GenBank/DDBJ databases">
        <authorList>
            <consortium name="DOE Joint Genome Institute"/>
            <person name="Ahrendt S."/>
            <person name="Riley R."/>
            <person name="Andreopoulos W."/>
            <person name="LaButti K."/>
            <person name="Pangilinan J."/>
            <person name="Ruiz-duenas F.J."/>
            <person name="Barrasa J.M."/>
            <person name="Sanchez-Garcia M."/>
            <person name="Camarero S."/>
            <person name="Miyauchi S."/>
            <person name="Serrano A."/>
            <person name="Linde D."/>
            <person name="Babiker R."/>
            <person name="Drula E."/>
            <person name="Ayuso-Fernandez I."/>
            <person name="Pacheco R."/>
            <person name="Padilla G."/>
            <person name="Ferreira P."/>
            <person name="Barriuso J."/>
            <person name="Kellner H."/>
            <person name="Castanera R."/>
            <person name="Alfaro M."/>
            <person name="Ramirez L."/>
            <person name="Pisabarro A.G."/>
            <person name="Kuo A."/>
            <person name="Tritt A."/>
            <person name="Lipzen A."/>
            <person name="He G."/>
            <person name="Yan M."/>
            <person name="Ng V."/>
            <person name="Cullen D."/>
            <person name="Martin F."/>
            <person name="Rosso M.-N."/>
            <person name="Henrissat B."/>
            <person name="Hibbett D."/>
            <person name="Martinez A.T."/>
            <person name="Grigoriev I.V."/>
        </authorList>
    </citation>
    <scope>NUCLEOTIDE SEQUENCE</scope>
    <source>
        <strain evidence="4">AH 44721</strain>
    </source>
</reference>
<dbReference type="SUPFAM" id="SSF52540">
    <property type="entry name" value="P-loop containing nucleoside triphosphate hydrolases"/>
    <property type="match status" value="1"/>
</dbReference>
<sequence>IAMLQQSSISLKYSLAVVLHTSQRFRKSVTSVKSIYASSVVVNSITVGDTPYPRVDEKSEESNGSKGMGFELRNVSFSYPGTQATVPALKDISLIIKPGQLVVIVGANGSGKSTLIRILSRLYDPSSGQVLIDGLPSSSYRIDDLHTATTLLSQDNLIYPLSLGENIGLGYPECIDAEELIREAAEKGGALQVVQKLKDGMNTELDPVIEMISTGMYGNKNHPLYVEMEKMRKPIDISGGEKQRIVAARSFMRFKSGKVKFVAVDEPSSALDAEGELELFKNLLAVREGKTMVFVTHRFGHLTRHASLILHVLLVLFRCMKEGNIVERGSHAELMQKRGEYANLYEIQAGAFSDTTSK</sequence>
<dbReference type="AlphaFoldDB" id="A0A9P5TPW3"/>
<keyword evidence="5" id="KW-1185">Reference proteome</keyword>
<dbReference type="GO" id="GO:0005524">
    <property type="term" value="F:ATP binding"/>
    <property type="evidence" value="ECO:0007669"/>
    <property type="project" value="UniProtKB-KW"/>
</dbReference>
<name>A0A9P5TPW3_GYMJU</name>
<dbReference type="SMART" id="SM00382">
    <property type="entry name" value="AAA"/>
    <property type="match status" value="1"/>
</dbReference>
<dbReference type="InterPro" id="IPR039421">
    <property type="entry name" value="Type_1_exporter"/>
</dbReference>
<keyword evidence="2" id="KW-0067">ATP-binding</keyword>
<dbReference type="Gene3D" id="3.40.50.300">
    <property type="entry name" value="P-loop containing nucleotide triphosphate hydrolases"/>
    <property type="match status" value="1"/>
</dbReference>
<organism evidence="4 5">
    <name type="scientific">Gymnopilus junonius</name>
    <name type="common">Spectacular rustgill mushroom</name>
    <name type="synonym">Gymnopilus spectabilis subsp. junonius</name>
    <dbReference type="NCBI Taxonomy" id="109634"/>
    <lineage>
        <taxon>Eukaryota</taxon>
        <taxon>Fungi</taxon>
        <taxon>Dikarya</taxon>
        <taxon>Basidiomycota</taxon>
        <taxon>Agaricomycotina</taxon>
        <taxon>Agaricomycetes</taxon>
        <taxon>Agaricomycetidae</taxon>
        <taxon>Agaricales</taxon>
        <taxon>Agaricineae</taxon>
        <taxon>Hymenogastraceae</taxon>
        <taxon>Gymnopilus</taxon>
    </lineage>
</organism>